<dbReference type="EMBL" id="JACEEZ010012066">
    <property type="protein sequence ID" value="KAG0720909.1"/>
    <property type="molecule type" value="Genomic_DNA"/>
</dbReference>
<keyword evidence="8" id="KW-0496">Mitochondrion</keyword>
<protein>
    <submittedName>
        <fullName evidence="12">Solute carrier family 25 member 40</fullName>
    </submittedName>
</protein>
<comment type="caution">
    <text evidence="12">The sequence shown here is derived from an EMBL/GenBank/DDBJ whole genome shotgun (WGS) entry which is preliminary data.</text>
</comment>
<proteinExistence type="inferred from homology"/>
<keyword evidence="6" id="KW-0999">Mitochondrion inner membrane</keyword>
<keyword evidence="4 10" id="KW-0812">Transmembrane</keyword>
<feature type="repeat" description="Solcar" evidence="10">
    <location>
        <begin position="246"/>
        <end position="342"/>
    </location>
</feature>
<evidence type="ECO:0000256" key="6">
    <source>
        <dbReference type="ARBA" id="ARBA00022792"/>
    </source>
</evidence>
<evidence type="ECO:0000256" key="3">
    <source>
        <dbReference type="ARBA" id="ARBA00022448"/>
    </source>
</evidence>
<organism evidence="12 13">
    <name type="scientific">Chionoecetes opilio</name>
    <name type="common">Atlantic snow crab</name>
    <name type="synonym">Cancer opilio</name>
    <dbReference type="NCBI Taxonomy" id="41210"/>
    <lineage>
        <taxon>Eukaryota</taxon>
        <taxon>Metazoa</taxon>
        <taxon>Ecdysozoa</taxon>
        <taxon>Arthropoda</taxon>
        <taxon>Crustacea</taxon>
        <taxon>Multicrustacea</taxon>
        <taxon>Malacostraca</taxon>
        <taxon>Eumalacostraca</taxon>
        <taxon>Eucarida</taxon>
        <taxon>Decapoda</taxon>
        <taxon>Pleocyemata</taxon>
        <taxon>Brachyura</taxon>
        <taxon>Eubrachyura</taxon>
        <taxon>Majoidea</taxon>
        <taxon>Majidae</taxon>
        <taxon>Chionoecetes</taxon>
    </lineage>
</organism>
<evidence type="ECO:0000256" key="11">
    <source>
        <dbReference type="RuleBase" id="RU000488"/>
    </source>
</evidence>
<dbReference type="PANTHER" id="PTHR45760">
    <property type="entry name" value="FI19922P1-RELATED"/>
    <property type="match status" value="1"/>
</dbReference>
<evidence type="ECO:0000256" key="4">
    <source>
        <dbReference type="ARBA" id="ARBA00022692"/>
    </source>
</evidence>
<dbReference type="InterPro" id="IPR023395">
    <property type="entry name" value="MCP_dom_sf"/>
</dbReference>
<dbReference type="PANTHER" id="PTHR45760:SF2">
    <property type="entry name" value="FI19922P1-RELATED"/>
    <property type="match status" value="1"/>
</dbReference>
<gene>
    <name evidence="12" type="primary">slc25a40</name>
    <name evidence="12" type="ORF">GWK47_047510</name>
</gene>
<accession>A0A8J4YDK5</accession>
<evidence type="ECO:0000256" key="2">
    <source>
        <dbReference type="ARBA" id="ARBA00006375"/>
    </source>
</evidence>
<sequence length="358" mass="39617">MKEVQGNGAAIALAAAAIKVAARTRQHISRTADVHMSVTPFDVVKVRLQAQQRAELAQKCFLYCNGLMDHICKCADVAVCTHPQEGPWYNRPVPVQLNGTLDAFLKISRQEGVQSLWSGLSPTLVVAVPNTVIYFTTYEQLSHAFHRKLLPEGTEPSALIAGLAGGLARVWSVTVVSPFELVRTKMQAATMTYRELAQVLQAQVRNGGVRSLWRGWVPTVLRDVPFSVLYWLSYEKQKIIMNQQCPSFQFTLVAGAVSGGIAGTLTLPLDVIKTHRQIEIGEEMFSESVNAVKGSQSTLVMLQYIYRQQGVRGLFSGLVPRMAKVMPACAVMISTYEYAKKFFRARRQQALEEGTPLT</sequence>
<evidence type="ECO:0000256" key="9">
    <source>
        <dbReference type="ARBA" id="ARBA00023136"/>
    </source>
</evidence>
<dbReference type="PROSITE" id="PS50920">
    <property type="entry name" value="SOLCAR"/>
    <property type="match status" value="3"/>
</dbReference>
<dbReference type="GO" id="GO:1990542">
    <property type="term" value="P:mitochondrial transmembrane transport"/>
    <property type="evidence" value="ECO:0007669"/>
    <property type="project" value="InterPro"/>
</dbReference>
<evidence type="ECO:0000256" key="1">
    <source>
        <dbReference type="ARBA" id="ARBA00004448"/>
    </source>
</evidence>
<keyword evidence="3 11" id="KW-0813">Transport</keyword>
<feature type="repeat" description="Solcar" evidence="10">
    <location>
        <begin position="9"/>
        <end position="144"/>
    </location>
</feature>
<dbReference type="InterPro" id="IPR045315">
    <property type="entry name" value="Mtm1-like"/>
</dbReference>
<keyword evidence="9 10" id="KW-0472">Membrane</keyword>
<dbReference type="Proteomes" id="UP000770661">
    <property type="component" value="Unassembled WGS sequence"/>
</dbReference>
<evidence type="ECO:0000256" key="10">
    <source>
        <dbReference type="PROSITE-ProRule" id="PRU00282"/>
    </source>
</evidence>
<name>A0A8J4YDK5_CHIOP</name>
<dbReference type="InterPro" id="IPR018108">
    <property type="entry name" value="MCP_transmembrane"/>
</dbReference>
<evidence type="ECO:0000256" key="5">
    <source>
        <dbReference type="ARBA" id="ARBA00022737"/>
    </source>
</evidence>
<dbReference type="SUPFAM" id="SSF103506">
    <property type="entry name" value="Mitochondrial carrier"/>
    <property type="match status" value="1"/>
</dbReference>
<dbReference type="OrthoDB" id="1747031at2759"/>
<evidence type="ECO:0000256" key="8">
    <source>
        <dbReference type="ARBA" id="ARBA00023128"/>
    </source>
</evidence>
<evidence type="ECO:0000313" key="12">
    <source>
        <dbReference type="EMBL" id="KAG0720909.1"/>
    </source>
</evidence>
<keyword evidence="13" id="KW-1185">Reference proteome</keyword>
<comment type="similarity">
    <text evidence="2 11">Belongs to the mitochondrial carrier (TC 2.A.29) family.</text>
</comment>
<reference evidence="12" key="1">
    <citation type="submission" date="2020-07" db="EMBL/GenBank/DDBJ databases">
        <title>The High-quality genome of the commercially important snow crab, Chionoecetes opilio.</title>
        <authorList>
            <person name="Jeong J.-H."/>
            <person name="Ryu S."/>
        </authorList>
    </citation>
    <scope>NUCLEOTIDE SEQUENCE</scope>
    <source>
        <strain evidence="12">MADBK_172401_WGS</strain>
        <tissue evidence="12">Digestive gland</tissue>
    </source>
</reference>
<comment type="subcellular location">
    <subcellularLocation>
        <location evidence="1">Mitochondrion inner membrane</location>
        <topology evidence="1">Multi-pass membrane protein</topology>
    </subcellularLocation>
</comment>
<dbReference type="Pfam" id="PF00153">
    <property type="entry name" value="Mito_carr"/>
    <property type="match status" value="3"/>
</dbReference>
<evidence type="ECO:0000256" key="7">
    <source>
        <dbReference type="ARBA" id="ARBA00022989"/>
    </source>
</evidence>
<keyword evidence="5" id="KW-0677">Repeat</keyword>
<dbReference type="GO" id="GO:0005743">
    <property type="term" value="C:mitochondrial inner membrane"/>
    <property type="evidence" value="ECO:0007669"/>
    <property type="project" value="UniProtKB-SubCell"/>
</dbReference>
<evidence type="ECO:0000313" key="13">
    <source>
        <dbReference type="Proteomes" id="UP000770661"/>
    </source>
</evidence>
<feature type="repeat" description="Solcar" evidence="10">
    <location>
        <begin position="156"/>
        <end position="240"/>
    </location>
</feature>
<dbReference type="Gene3D" id="1.50.40.10">
    <property type="entry name" value="Mitochondrial carrier domain"/>
    <property type="match status" value="1"/>
</dbReference>
<keyword evidence="7" id="KW-1133">Transmembrane helix</keyword>
<dbReference type="AlphaFoldDB" id="A0A8J4YDK5"/>